<keyword evidence="3" id="KW-0378">Hydrolase</keyword>
<feature type="binding site" evidence="8">
    <location>
        <position position="241"/>
    </location>
    <ligand>
        <name>substrate</name>
    </ligand>
</feature>
<dbReference type="InterPro" id="IPR036116">
    <property type="entry name" value="FN3_sf"/>
</dbReference>
<dbReference type="GO" id="GO:0006508">
    <property type="term" value="P:proteolysis"/>
    <property type="evidence" value="ECO:0007669"/>
    <property type="project" value="InterPro"/>
</dbReference>
<protein>
    <submittedName>
        <fullName evidence="11">D-alanyl-D-alanine carboxypeptidase-like protein</fullName>
    </submittedName>
</protein>
<feature type="active site" description="Proton acceptor" evidence="7">
    <location>
        <position position="68"/>
    </location>
</feature>
<keyword evidence="11" id="KW-0645">Protease</keyword>
<evidence type="ECO:0000256" key="5">
    <source>
        <dbReference type="ARBA" id="ARBA00022984"/>
    </source>
</evidence>
<keyword evidence="12" id="KW-1185">Reference proteome</keyword>
<evidence type="ECO:0000256" key="7">
    <source>
        <dbReference type="PIRSR" id="PIRSR618044-1"/>
    </source>
</evidence>
<dbReference type="Proteomes" id="UP000295500">
    <property type="component" value="Unassembled WGS sequence"/>
</dbReference>
<dbReference type="PRINTS" id="PR00725">
    <property type="entry name" value="DADACBPTASE1"/>
</dbReference>
<comment type="caution">
    <text evidence="11">The sequence shown here is derived from an EMBL/GenBank/DDBJ whole genome shotgun (WGS) entry which is preliminary data.</text>
</comment>
<evidence type="ECO:0000259" key="10">
    <source>
        <dbReference type="Pfam" id="PF00768"/>
    </source>
</evidence>
<dbReference type="InterPro" id="IPR013783">
    <property type="entry name" value="Ig-like_fold"/>
</dbReference>
<dbReference type="EMBL" id="SNXO01000018">
    <property type="protein sequence ID" value="TDP55977.1"/>
    <property type="molecule type" value="Genomic_DNA"/>
</dbReference>
<dbReference type="SUPFAM" id="SSF49265">
    <property type="entry name" value="Fibronectin type III"/>
    <property type="match status" value="1"/>
</dbReference>
<evidence type="ECO:0000256" key="3">
    <source>
        <dbReference type="ARBA" id="ARBA00022801"/>
    </source>
</evidence>
<evidence type="ECO:0000256" key="8">
    <source>
        <dbReference type="PIRSR" id="PIRSR618044-2"/>
    </source>
</evidence>
<dbReference type="Gene3D" id="3.40.710.10">
    <property type="entry name" value="DD-peptidase/beta-lactamase superfamily"/>
    <property type="match status" value="1"/>
</dbReference>
<dbReference type="GO" id="GO:0009252">
    <property type="term" value="P:peptidoglycan biosynthetic process"/>
    <property type="evidence" value="ECO:0007669"/>
    <property type="project" value="UniProtKB-KW"/>
</dbReference>
<evidence type="ECO:0000256" key="4">
    <source>
        <dbReference type="ARBA" id="ARBA00022960"/>
    </source>
</evidence>
<feature type="domain" description="Peptidase S11 D-alanyl-D-alanine carboxypeptidase A N-terminal" evidence="10">
    <location>
        <begin position="29"/>
        <end position="271"/>
    </location>
</feature>
<dbReference type="PANTHER" id="PTHR21581:SF6">
    <property type="entry name" value="TRAFFICKING PROTEIN PARTICLE COMPLEX SUBUNIT 12"/>
    <property type="match status" value="1"/>
</dbReference>
<dbReference type="GO" id="GO:0009002">
    <property type="term" value="F:serine-type D-Ala-D-Ala carboxypeptidase activity"/>
    <property type="evidence" value="ECO:0007669"/>
    <property type="project" value="InterPro"/>
</dbReference>
<keyword evidence="2" id="KW-0732">Signal</keyword>
<dbReference type="InterPro" id="IPR012338">
    <property type="entry name" value="Beta-lactam/transpept-like"/>
</dbReference>
<evidence type="ECO:0000313" key="12">
    <source>
        <dbReference type="Proteomes" id="UP000295500"/>
    </source>
</evidence>
<keyword evidence="5" id="KW-0573">Peptidoglycan synthesis</keyword>
<keyword evidence="11" id="KW-0121">Carboxypeptidase</keyword>
<keyword evidence="4" id="KW-0133">Cell shape</keyword>
<accession>A0A4R6Q1X2</accession>
<gene>
    <name evidence="11" type="ORF">EV211_11831</name>
</gene>
<dbReference type="InterPro" id="IPR018044">
    <property type="entry name" value="Peptidase_S11"/>
</dbReference>
<evidence type="ECO:0000256" key="1">
    <source>
        <dbReference type="ARBA" id="ARBA00007164"/>
    </source>
</evidence>
<reference evidence="11 12" key="1">
    <citation type="submission" date="2019-03" db="EMBL/GenBank/DDBJ databases">
        <title>Genomic Encyclopedia of Type Strains, Phase IV (KMG-IV): sequencing the most valuable type-strain genomes for metagenomic binning, comparative biology and taxonomic classification.</title>
        <authorList>
            <person name="Goeker M."/>
        </authorList>
    </citation>
    <scope>NUCLEOTIDE SEQUENCE [LARGE SCALE GENOMIC DNA]</scope>
    <source>
        <strain evidence="11 12">DSM 28287</strain>
    </source>
</reference>
<dbReference type="Pfam" id="PF00768">
    <property type="entry name" value="Peptidase_S11"/>
    <property type="match status" value="1"/>
</dbReference>
<dbReference type="GO" id="GO:0071555">
    <property type="term" value="P:cell wall organization"/>
    <property type="evidence" value="ECO:0007669"/>
    <property type="project" value="UniProtKB-KW"/>
</dbReference>
<keyword evidence="6" id="KW-0961">Cell wall biogenesis/degradation</keyword>
<dbReference type="SUPFAM" id="SSF56601">
    <property type="entry name" value="beta-lactamase/transpeptidase-like"/>
    <property type="match status" value="1"/>
</dbReference>
<dbReference type="GO" id="GO:0008360">
    <property type="term" value="P:regulation of cell shape"/>
    <property type="evidence" value="ECO:0007669"/>
    <property type="project" value="UniProtKB-KW"/>
</dbReference>
<dbReference type="AlphaFoldDB" id="A0A4R6Q1X2"/>
<sequence>MCAGQSFGATTYNIKPAQTGTVKVTTSTTYANKPSLTADAAIAYCGETGQVLYGKNINKKMDPYSITKMMTCYVVMKYVDKGKISLDDTVTVSKYAAKQMESKLYLLVGEKIKVRYLIYGALLHSGNDAAAALGEAVGGDTKSFAKIMNKEAAALGCTNTHFVNANGVKVSGHYTTAHDMALILQAATKYEFIQKVCQTKLYKIPEDNLSDAFYVRTTNPFFYKDKKIKKPYLTYNIIAGKTGTWDSGSATLIEAFRFNGRTIYTVVLGDTSAKRYSDTVDLIAYGRRALSSIALTESNDSASGIEKEATNQSWFAKVIDKVFPDSVYEFFYGSTKIEMVKGLTGEVTSGSKVNISWRPVSGVDGYKVYRSTGGSYKLIKKIKSADTSSYTDPNSQSDHTYYYMVKTYSFKDGLFN</sequence>
<dbReference type="InterPro" id="IPR001967">
    <property type="entry name" value="Peptidase_S11_N"/>
</dbReference>
<dbReference type="Gene3D" id="2.60.40.10">
    <property type="entry name" value="Immunoglobulins"/>
    <property type="match status" value="1"/>
</dbReference>
<feature type="active site" description="Acyl-ester intermediate" evidence="7">
    <location>
        <position position="65"/>
    </location>
</feature>
<dbReference type="PANTHER" id="PTHR21581">
    <property type="entry name" value="D-ALANYL-D-ALANINE CARBOXYPEPTIDASE"/>
    <property type="match status" value="1"/>
</dbReference>
<evidence type="ECO:0000256" key="9">
    <source>
        <dbReference type="RuleBase" id="RU004016"/>
    </source>
</evidence>
<comment type="similarity">
    <text evidence="1 9">Belongs to the peptidase S11 family.</text>
</comment>
<evidence type="ECO:0000256" key="6">
    <source>
        <dbReference type="ARBA" id="ARBA00023316"/>
    </source>
</evidence>
<feature type="active site" evidence="7">
    <location>
        <position position="125"/>
    </location>
</feature>
<proteinExistence type="inferred from homology"/>
<evidence type="ECO:0000313" key="11">
    <source>
        <dbReference type="EMBL" id="TDP55977.1"/>
    </source>
</evidence>
<evidence type="ECO:0000256" key="2">
    <source>
        <dbReference type="ARBA" id="ARBA00022729"/>
    </source>
</evidence>
<name>A0A4R6Q1X2_9FIRM</name>
<organism evidence="11 12">
    <name type="scientific">Aminicella lysinilytica</name>
    <dbReference type="NCBI Taxonomy" id="433323"/>
    <lineage>
        <taxon>Bacteria</taxon>
        <taxon>Bacillati</taxon>
        <taxon>Bacillota</taxon>
        <taxon>Clostridia</taxon>
        <taxon>Peptostreptococcales</taxon>
        <taxon>Anaerovoracaceae</taxon>
        <taxon>Aminicella</taxon>
    </lineage>
</organism>